<keyword evidence="2" id="KW-0805">Transcription regulation</keyword>
<feature type="domain" description="HTH lacI-type" evidence="5">
    <location>
        <begin position="4"/>
        <end position="58"/>
    </location>
</feature>
<dbReference type="Proteomes" id="UP000504882">
    <property type="component" value="Unassembled WGS sequence"/>
</dbReference>
<dbReference type="CDD" id="cd01392">
    <property type="entry name" value="HTH_LacI"/>
    <property type="match status" value="1"/>
</dbReference>
<dbReference type="RefSeq" id="WP_133109489.1">
    <property type="nucleotide sequence ID" value="NZ_SMNA01000012.1"/>
</dbReference>
<evidence type="ECO:0000256" key="2">
    <source>
        <dbReference type="ARBA" id="ARBA00023015"/>
    </source>
</evidence>
<evidence type="ECO:0000256" key="4">
    <source>
        <dbReference type="ARBA" id="ARBA00023163"/>
    </source>
</evidence>
<organism evidence="6 7">
    <name type="scientific">Occultella glacieicola</name>
    <dbReference type="NCBI Taxonomy" id="2518684"/>
    <lineage>
        <taxon>Bacteria</taxon>
        <taxon>Bacillati</taxon>
        <taxon>Actinomycetota</taxon>
        <taxon>Actinomycetes</taxon>
        <taxon>Micrococcales</taxon>
        <taxon>Ruaniaceae</taxon>
        <taxon>Occultella</taxon>
    </lineage>
</organism>
<dbReference type="SMART" id="SM00354">
    <property type="entry name" value="HTH_LACI"/>
    <property type="match status" value="1"/>
</dbReference>
<proteinExistence type="predicted"/>
<gene>
    <name evidence="6" type="ORF">EXU48_20185</name>
</gene>
<dbReference type="SUPFAM" id="SSF53822">
    <property type="entry name" value="Periplasmic binding protein-like I"/>
    <property type="match status" value="1"/>
</dbReference>
<evidence type="ECO:0000256" key="1">
    <source>
        <dbReference type="ARBA" id="ARBA00022491"/>
    </source>
</evidence>
<dbReference type="Pfam" id="PF00356">
    <property type="entry name" value="LacI"/>
    <property type="match status" value="1"/>
</dbReference>
<keyword evidence="1" id="KW-0678">Repressor</keyword>
<dbReference type="InterPro" id="IPR010982">
    <property type="entry name" value="Lambda_DNA-bd_dom_sf"/>
</dbReference>
<evidence type="ECO:0000313" key="6">
    <source>
        <dbReference type="EMBL" id="TDE89487.1"/>
    </source>
</evidence>
<reference evidence="6 7" key="1">
    <citation type="submission" date="2019-03" db="EMBL/GenBank/DDBJ databases">
        <title>Genomic features of bacteria from cold environments.</title>
        <authorList>
            <person name="Shen L."/>
        </authorList>
    </citation>
    <scope>NUCLEOTIDE SEQUENCE [LARGE SCALE GENOMIC DNA]</scope>
    <source>
        <strain evidence="7">T3246-1</strain>
    </source>
</reference>
<accession>A0ABY2DZJ0</accession>
<dbReference type="Pfam" id="PF13377">
    <property type="entry name" value="Peripla_BP_3"/>
    <property type="match status" value="1"/>
</dbReference>
<dbReference type="EMBL" id="SMNA01000012">
    <property type="protein sequence ID" value="TDE89487.1"/>
    <property type="molecule type" value="Genomic_DNA"/>
</dbReference>
<keyword evidence="7" id="KW-1185">Reference proteome</keyword>
<dbReference type="InterPro" id="IPR046335">
    <property type="entry name" value="LacI/GalR-like_sensor"/>
</dbReference>
<dbReference type="InterPro" id="IPR000843">
    <property type="entry name" value="HTH_LacI"/>
</dbReference>
<dbReference type="PANTHER" id="PTHR30146:SF148">
    <property type="entry name" value="HTH-TYPE TRANSCRIPTIONAL REPRESSOR PURR-RELATED"/>
    <property type="match status" value="1"/>
</dbReference>
<keyword evidence="3" id="KW-0238">DNA-binding</keyword>
<name>A0ABY2DZJ0_9MICO</name>
<dbReference type="Gene3D" id="1.10.260.40">
    <property type="entry name" value="lambda repressor-like DNA-binding domains"/>
    <property type="match status" value="1"/>
</dbReference>
<dbReference type="Gene3D" id="3.40.50.2300">
    <property type="match status" value="2"/>
</dbReference>
<evidence type="ECO:0000313" key="7">
    <source>
        <dbReference type="Proteomes" id="UP000504882"/>
    </source>
</evidence>
<evidence type="ECO:0000256" key="3">
    <source>
        <dbReference type="ARBA" id="ARBA00023125"/>
    </source>
</evidence>
<dbReference type="InterPro" id="IPR028082">
    <property type="entry name" value="Peripla_BP_I"/>
</dbReference>
<keyword evidence="4" id="KW-0804">Transcription</keyword>
<comment type="caution">
    <text evidence="6">The sequence shown here is derived from an EMBL/GenBank/DDBJ whole genome shotgun (WGS) entry which is preliminary data.</text>
</comment>
<sequence length="341" mass="37097">MGRVTLNDVSARAGVSRATASLVVRGSTRISPATTERVRAAMAELGYVYDRRAAMLRGSRSMTIGVVVPEIRNPYLSEMIMSVEQTLHDEGFTVLVGHSHDQAEREFEVLSTMLERHVDGILLQPAQDLTVEQVDRYTKPTDTPLVMLMRYLTDGDNFVGPDNELAGVLLGRHLQTLGARSVTLVGGPRTSSARRQRVAGLRAALGPEIEFDSGEATATPTNYTDVGERAMAHIFDQGRLPDVVVGYSDVVAMGMYAEIYRRGLTPGRDVAVAGFDDIPMASWLAPPLTSVASWPERVGKAAAELLLARIADDSAPPVRVELEPALRLRASTLSWGKRSRD</sequence>
<protein>
    <submittedName>
        <fullName evidence="6">LacI family transcriptional regulator</fullName>
    </submittedName>
</protein>
<dbReference type="PROSITE" id="PS50932">
    <property type="entry name" value="HTH_LACI_2"/>
    <property type="match status" value="1"/>
</dbReference>
<evidence type="ECO:0000259" key="5">
    <source>
        <dbReference type="PROSITE" id="PS50932"/>
    </source>
</evidence>
<dbReference type="SUPFAM" id="SSF47413">
    <property type="entry name" value="lambda repressor-like DNA-binding domains"/>
    <property type="match status" value="1"/>
</dbReference>
<dbReference type="PANTHER" id="PTHR30146">
    <property type="entry name" value="LACI-RELATED TRANSCRIPTIONAL REPRESSOR"/>
    <property type="match status" value="1"/>
</dbReference>